<reference evidence="2 3" key="1">
    <citation type="submission" date="2018-11" db="EMBL/GenBank/DDBJ databases">
        <title>Trebonia kvetii gen.nov., sp.nov., a novel acidophilic actinobacterium, and proposal of the new actinobacterial family Treboniaceae fam. nov.</title>
        <authorList>
            <person name="Rapoport D."/>
            <person name="Sagova-Mareckova M."/>
            <person name="Sedlacek I."/>
            <person name="Provaznik J."/>
            <person name="Kralova S."/>
            <person name="Pavlinic D."/>
            <person name="Benes V."/>
            <person name="Kopecky J."/>
        </authorList>
    </citation>
    <scope>NUCLEOTIDE SEQUENCE [LARGE SCALE GENOMIC DNA]</scope>
    <source>
        <strain evidence="2 3">15Tr583</strain>
    </source>
</reference>
<evidence type="ECO:0000313" key="2">
    <source>
        <dbReference type="EMBL" id="TVZ04948.1"/>
    </source>
</evidence>
<dbReference type="InterPro" id="IPR000073">
    <property type="entry name" value="AB_hydrolase_1"/>
</dbReference>
<sequence length="254" mass="26721">MRLSYDEAGSGECVVMIHGHPFDRTLWEPQVAALRGCFRVLAPDLRGFGASPVTPGRVAMREYAADIEELLAGLGIARAAVVGLSMGGLVAMELAAAAPERCWALGLIATTAEPPSPQDLRTRDERADATERDGMGVLVDYMHTGLYGPACPPAVRARVDAMMAAAPPAGAAAALRGRGRRPDYRPMLAALDIPALVVAGTADPWSTAAVTAEIVASLKRPQLVAIDGAGHLPNLEAEAQFNQALLTFLGRHRP</sequence>
<dbReference type="AlphaFoldDB" id="A0A6P2C180"/>
<dbReference type="EMBL" id="RPFW01000002">
    <property type="protein sequence ID" value="TVZ04948.1"/>
    <property type="molecule type" value="Genomic_DNA"/>
</dbReference>
<dbReference type="InterPro" id="IPR029058">
    <property type="entry name" value="AB_hydrolase_fold"/>
</dbReference>
<keyword evidence="2" id="KW-0378">Hydrolase</keyword>
<protein>
    <submittedName>
        <fullName evidence="2">Alpha/beta fold hydrolase</fullName>
    </submittedName>
</protein>
<dbReference type="PRINTS" id="PR00111">
    <property type="entry name" value="ABHYDROLASE"/>
</dbReference>
<proteinExistence type="predicted"/>
<dbReference type="PANTHER" id="PTHR43798">
    <property type="entry name" value="MONOACYLGLYCEROL LIPASE"/>
    <property type="match status" value="1"/>
</dbReference>
<dbReference type="Gene3D" id="3.40.50.1820">
    <property type="entry name" value="alpha/beta hydrolase"/>
    <property type="match status" value="1"/>
</dbReference>
<name>A0A6P2C180_9ACTN</name>
<evidence type="ECO:0000313" key="3">
    <source>
        <dbReference type="Proteomes" id="UP000460272"/>
    </source>
</evidence>
<dbReference type="InterPro" id="IPR050266">
    <property type="entry name" value="AB_hydrolase_sf"/>
</dbReference>
<dbReference type="OrthoDB" id="27092at2"/>
<feature type="domain" description="AB hydrolase-1" evidence="1">
    <location>
        <begin position="14"/>
        <end position="237"/>
    </location>
</feature>
<dbReference type="GO" id="GO:0016787">
    <property type="term" value="F:hydrolase activity"/>
    <property type="evidence" value="ECO:0007669"/>
    <property type="project" value="UniProtKB-KW"/>
</dbReference>
<comment type="caution">
    <text evidence="2">The sequence shown here is derived from an EMBL/GenBank/DDBJ whole genome shotgun (WGS) entry which is preliminary data.</text>
</comment>
<keyword evidence="3" id="KW-1185">Reference proteome</keyword>
<dbReference type="PANTHER" id="PTHR43798:SF29">
    <property type="entry name" value="AB HYDROLASE-1 DOMAIN-CONTAINING PROTEIN"/>
    <property type="match status" value="1"/>
</dbReference>
<dbReference type="Pfam" id="PF00561">
    <property type="entry name" value="Abhydrolase_1"/>
    <property type="match status" value="1"/>
</dbReference>
<organism evidence="2 3">
    <name type="scientific">Trebonia kvetii</name>
    <dbReference type="NCBI Taxonomy" id="2480626"/>
    <lineage>
        <taxon>Bacteria</taxon>
        <taxon>Bacillati</taxon>
        <taxon>Actinomycetota</taxon>
        <taxon>Actinomycetes</taxon>
        <taxon>Streptosporangiales</taxon>
        <taxon>Treboniaceae</taxon>
        <taxon>Trebonia</taxon>
    </lineage>
</organism>
<accession>A0A6P2C180</accession>
<dbReference type="RefSeq" id="WP_145852654.1">
    <property type="nucleotide sequence ID" value="NZ_RPFW01000002.1"/>
</dbReference>
<evidence type="ECO:0000259" key="1">
    <source>
        <dbReference type="Pfam" id="PF00561"/>
    </source>
</evidence>
<dbReference type="Proteomes" id="UP000460272">
    <property type="component" value="Unassembled WGS sequence"/>
</dbReference>
<gene>
    <name evidence="2" type="ORF">EAS64_09965</name>
</gene>
<dbReference type="SUPFAM" id="SSF53474">
    <property type="entry name" value="alpha/beta-Hydrolases"/>
    <property type="match status" value="1"/>
</dbReference>